<comment type="caution">
    <text evidence="1">The sequence shown here is derived from an EMBL/GenBank/DDBJ whole genome shotgun (WGS) entry which is preliminary data.</text>
</comment>
<accession>A0A848F5T9</accession>
<dbReference type="AlphaFoldDB" id="A0A848F5T9"/>
<dbReference type="Proteomes" id="UP000574067">
    <property type="component" value="Unassembled WGS sequence"/>
</dbReference>
<protein>
    <submittedName>
        <fullName evidence="1">Uncharacterized protein</fullName>
    </submittedName>
</protein>
<evidence type="ECO:0000313" key="2">
    <source>
        <dbReference type="Proteomes" id="UP000574067"/>
    </source>
</evidence>
<keyword evidence="2" id="KW-1185">Reference proteome</keyword>
<organism evidence="1 2">
    <name type="scientific">Azohydromonas caseinilytica</name>
    <dbReference type="NCBI Taxonomy" id="2728836"/>
    <lineage>
        <taxon>Bacteria</taxon>
        <taxon>Pseudomonadati</taxon>
        <taxon>Pseudomonadota</taxon>
        <taxon>Betaproteobacteria</taxon>
        <taxon>Burkholderiales</taxon>
        <taxon>Sphaerotilaceae</taxon>
        <taxon>Azohydromonas</taxon>
    </lineage>
</organism>
<gene>
    <name evidence="1" type="ORF">HHL10_03395</name>
</gene>
<evidence type="ECO:0000313" key="1">
    <source>
        <dbReference type="EMBL" id="NML14026.1"/>
    </source>
</evidence>
<dbReference type="EMBL" id="JABBFW010000002">
    <property type="protein sequence ID" value="NML14026.1"/>
    <property type="molecule type" value="Genomic_DNA"/>
</dbReference>
<sequence length="69" mass="7633">MALTLLKLLLAAALALPFLLTALRSRSRRQARRWLLLMLGALWAGLLADPLQYGNRLVDQAVLGASCRF</sequence>
<dbReference type="RefSeq" id="WP_169158948.1">
    <property type="nucleotide sequence ID" value="NZ_JABBFW010000002.1"/>
</dbReference>
<proteinExistence type="predicted"/>
<reference evidence="1 2" key="1">
    <citation type="submission" date="2020-04" db="EMBL/GenBank/DDBJ databases">
        <title>Azohydromonas sp. isolated from soil.</title>
        <authorList>
            <person name="Dahal R.H."/>
        </authorList>
    </citation>
    <scope>NUCLEOTIDE SEQUENCE [LARGE SCALE GENOMIC DNA]</scope>
    <source>
        <strain evidence="1 2">G-1-1-14</strain>
    </source>
</reference>
<name>A0A848F5T9_9BURK</name>